<name>A0A8H5BYJ3_9AGAR</name>
<organism evidence="3 4">
    <name type="scientific">Ephemerocybe angulata</name>
    <dbReference type="NCBI Taxonomy" id="980116"/>
    <lineage>
        <taxon>Eukaryota</taxon>
        <taxon>Fungi</taxon>
        <taxon>Dikarya</taxon>
        <taxon>Basidiomycota</taxon>
        <taxon>Agaricomycotina</taxon>
        <taxon>Agaricomycetes</taxon>
        <taxon>Agaricomycetidae</taxon>
        <taxon>Agaricales</taxon>
        <taxon>Agaricineae</taxon>
        <taxon>Psathyrellaceae</taxon>
        <taxon>Ephemerocybe</taxon>
    </lineage>
</organism>
<protein>
    <recommendedName>
        <fullName evidence="2">F-box domain-containing protein</fullName>
    </recommendedName>
</protein>
<accession>A0A8H5BYJ3</accession>
<evidence type="ECO:0000313" key="4">
    <source>
        <dbReference type="Proteomes" id="UP000541558"/>
    </source>
</evidence>
<dbReference type="SUPFAM" id="SSF81383">
    <property type="entry name" value="F-box domain"/>
    <property type="match status" value="1"/>
</dbReference>
<dbReference type="Proteomes" id="UP000541558">
    <property type="component" value="Unassembled WGS sequence"/>
</dbReference>
<dbReference type="Pfam" id="PF12937">
    <property type="entry name" value="F-box-like"/>
    <property type="match status" value="1"/>
</dbReference>
<proteinExistence type="predicted"/>
<evidence type="ECO:0000313" key="3">
    <source>
        <dbReference type="EMBL" id="KAF5331381.1"/>
    </source>
</evidence>
<dbReference type="AlphaFoldDB" id="A0A8H5BYJ3"/>
<dbReference type="InterPro" id="IPR032675">
    <property type="entry name" value="LRR_dom_sf"/>
</dbReference>
<dbReference type="OrthoDB" id="2890556at2759"/>
<reference evidence="3 4" key="1">
    <citation type="journal article" date="2020" name="ISME J.">
        <title>Uncovering the hidden diversity of litter-decomposition mechanisms in mushroom-forming fungi.</title>
        <authorList>
            <person name="Floudas D."/>
            <person name="Bentzer J."/>
            <person name="Ahren D."/>
            <person name="Johansson T."/>
            <person name="Persson P."/>
            <person name="Tunlid A."/>
        </authorList>
    </citation>
    <scope>NUCLEOTIDE SEQUENCE [LARGE SCALE GENOMIC DNA]</scope>
    <source>
        <strain evidence="3 4">CBS 175.51</strain>
    </source>
</reference>
<dbReference type="InterPro" id="IPR001810">
    <property type="entry name" value="F-box_dom"/>
</dbReference>
<gene>
    <name evidence="3" type="ORF">D9611_011914</name>
</gene>
<feature type="domain" description="F-box" evidence="2">
    <location>
        <begin position="78"/>
        <end position="130"/>
    </location>
</feature>
<evidence type="ECO:0000259" key="2">
    <source>
        <dbReference type="Pfam" id="PF12937"/>
    </source>
</evidence>
<dbReference type="EMBL" id="JAACJK010000114">
    <property type="protein sequence ID" value="KAF5331381.1"/>
    <property type="molecule type" value="Genomic_DNA"/>
</dbReference>
<comment type="caution">
    <text evidence="3">The sequence shown here is derived from an EMBL/GenBank/DDBJ whole genome shotgun (WGS) entry which is preliminary data.</text>
</comment>
<dbReference type="Gene3D" id="3.80.10.10">
    <property type="entry name" value="Ribonuclease Inhibitor"/>
    <property type="match status" value="2"/>
</dbReference>
<dbReference type="InterPro" id="IPR036047">
    <property type="entry name" value="F-box-like_dom_sf"/>
</dbReference>
<evidence type="ECO:0000256" key="1">
    <source>
        <dbReference type="SAM" id="Coils"/>
    </source>
</evidence>
<feature type="coiled-coil region" evidence="1">
    <location>
        <begin position="35"/>
        <end position="62"/>
    </location>
</feature>
<sequence>MPQPVLPSIDERFSHLLNGNYPLEPLEVASIQDAIETETLAIAKLQLAISKLQQEVTERESKRKAYESFLSPLRRGFLPQEILGEIFSFALGLPGKLTSDSNELKRLCLVCKSWRYAALARPALWATVSLYARTEHPPDMEKVRRWMQRSGTVPKKLAIRDFGVHCNDYSEGKPCPLAFQGLAAFLANGPALDELSLEGRSDKCLEQLIDLVKRDQLNTNTPVQPWGTVRSLALGMKEFQSSETQSSWRVIHDLPPMTSLSITFPTLYCDSTELLPDRPLPFTGLTNLTLQCDWPIMWILTNLENCHKLEKLVLDAAQVYRRTPDTFDAQAKPILLPKLRTLHFRHMISSSLDTQILQRLRMPSLERIDLEFNAGDSEIDDFPEDDSSRQNLFLDFKAMTQGVNCVSSLQTLRLGEEFGISSPGLLRILKLFPSLVNLIFDNLSSDPDLFERAGRTKSLLPRLRTLEINDGYSDFNPDDVCAYLIKRKDSATEEAPDYFEELIISTEFQGPHNADESADKLRRRGVRVDIEI</sequence>
<keyword evidence="1" id="KW-0175">Coiled coil</keyword>
<dbReference type="SUPFAM" id="SSF52047">
    <property type="entry name" value="RNI-like"/>
    <property type="match status" value="1"/>
</dbReference>
<keyword evidence="4" id="KW-1185">Reference proteome</keyword>